<dbReference type="EMBL" id="MLJW01003518">
    <property type="protein sequence ID" value="OIQ71882.1"/>
    <property type="molecule type" value="Genomic_DNA"/>
</dbReference>
<sequence>MPGGNGLAAKLDGATLQDIKPKDGAGEGGFSRAGFANKAKAFALVQREADGVDGAVMAGGREGRRARQLIVAGGVFNV</sequence>
<evidence type="ECO:0000313" key="1">
    <source>
        <dbReference type="EMBL" id="OIQ71882.1"/>
    </source>
</evidence>
<name>A0A1J5PL52_9ZZZZ</name>
<comment type="caution">
    <text evidence="1">The sequence shown here is derived from an EMBL/GenBank/DDBJ whole genome shotgun (WGS) entry which is preliminary data.</text>
</comment>
<protein>
    <submittedName>
        <fullName evidence="1">Uncharacterized protein</fullName>
    </submittedName>
</protein>
<reference evidence="1" key="1">
    <citation type="submission" date="2016-10" db="EMBL/GenBank/DDBJ databases">
        <title>Sequence of Gallionella enrichment culture.</title>
        <authorList>
            <person name="Poehlein A."/>
            <person name="Muehling M."/>
            <person name="Daniel R."/>
        </authorList>
    </citation>
    <scope>NUCLEOTIDE SEQUENCE</scope>
</reference>
<organism evidence="1">
    <name type="scientific">mine drainage metagenome</name>
    <dbReference type="NCBI Taxonomy" id="410659"/>
    <lineage>
        <taxon>unclassified sequences</taxon>
        <taxon>metagenomes</taxon>
        <taxon>ecological metagenomes</taxon>
    </lineage>
</organism>
<gene>
    <name evidence="1" type="ORF">GALL_465010</name>
</gene>
<accession>A0A1J5PL52</accession>
<dbReference type="AlphaFoldDB" id="A0A1J5PL52"/>
<proteinExistence type="predicted"/>